<feature type="transmembrane region" description="Helical" evidence="1">
    <location>
        <begin position="56"/>
        <end position="75"/>
    </location>
</feature>
<feature type="non-terminal residue" evidence="2">
    <location>
        <position position="1"/>
    </location>
</feature>
<comment type="caution">
    <text evidence="2">The sequence shown here is derived from an EMBL/GenBank/DDBJ whole genome shotgun (WGS) entry which is preliminary data.</text>
</comment>
<organism evidence="2">
    <name type="scientific">marine sediment metagenome</name>
    <dbReference type="NCBI Taxonomy" id="412755"/>
    <lineage>
        <taxon>unclassified sequences</taxon>
        <taxon>metagenomes</taxon>
        <taxon>ecological metagenomes</taxon>
    </lineage>
</organism>
<feature type="transmembrane region" description="Helical" evidence="1">
    <location>
        <begin position="25"/>
        <end position="50"/>
    </location>
</feature>
<reference evidence="2" key="1">
    <citation type="journal article" date="2015" name="Nature">
        <title>Complex archaea that bridge the gap between prokaryotes and eukaryotes.</title>
        <authorList>
            <person name="Spang A."/>
            <person name="Saw J.H."/>
            <person name="Jorgensen S.L."/>
            <person name="Zaremba-Niedzwiedzka K."/>
            <person name="Martijn J."/>
            <person name="Lind A.E."/>
            <person name="van Eijk R."/>
            <person name="Schleper C."/>
            <person name="Guy L."/>
            <person name="Ettema T.J."/>
        </authorList>
    </citation>
    <scope>NUCLEOTIDE SEQUENCE</scope>
</reference>
<gene>
    <name evidence="2" type="ORF">LCGC14_2952770</name>
</gene>
<evidence type="ECO:0000313" key="2">
    <source>
        <dbReference type="EMBL" id="KKK67566.1"/>
    </source>
</evidence>
<protein>
    <submittedName>
        <fullName evidence="2">Uncharacterized protein</fullName>
    </submittedName>
</protein>
<evidence type="ECO:0000256" key="1">
    <source>
        <dbReference type="SAM" id="Phobius"/>
    </source>
</evidence>
<name>A0A0F9A5X6_9ZZZZ</name>
<keyword evidence="1" id="KW-0812">Transmembrane</keyword>
<dbReference type="EMBL" id="LAZR01059549">
    <property type="protein sequence ID" value="KKK67566.1"/>
    <property type="molecule type" value="Genomic_DNA"/>
</dbReference>
<dbReference type="Pfam" id="PF10269">
    <property type="entry name" value="Tmemb_185A"/>
    <property type="match status" value="1"/>
</dbReference>
<accession>A0A0F9A5X6</accession>
<keyword evidence="1" id="KW-1133">Transmembrane helix</keyword>
<proteinExistence type="predicted"/>
<dbReference type="InterPro" id="IPR019396">
    <property type="entry name" value="TM_Fragile-X-F-assoc"/>
</dbReference>
<dbReference type="AlphaFoldDB" id="A0A0F9A5X6"/>
<sequence>YDDRTRGTDCPLARGMRMTEPQTSIATYLTLIILASVLLKLSGIVGWSWWFVFTPLWIVIFIVGLIIVVVVVARLRERNYW</sequence>
<keyword evidence="1" id="KW-0472">Membrane</keyword>